<accession>A0AAW1T769</accession>
<evidence type="ECO:0000313" key="1">
    <source>
        <dbReference type="EMBL" id="KAK9865390.1"/>
    </source>
</evidence>
<gene>
    <name evidence="1" type="ORF">WJX84_002203</name>
</gene>
<dbReference type="Proteomes" id="UP001485043">
    <property type="component" value="Unassembled WGS sequence"/>
</dbReference>
<reference evidence="1 2" key="1">
    <citation type="journal article" date="2024" name="Nat. Commun.">
        <title>Phylogenomics reveals the evolutionary origins of lichenization in chlorophyte algae.</title>
        <authorList>
            <person name="Puginier C."/>
            <person name="Libourel C."/>
            <person name="Otte J."/>
            <person name="Skaloud P."/>
            <person name="Haon M."/>
            <person name="Grisel S."/>
            <person name="Petersen M."/>
            <person name="Berrin J.G."/>
            <person name="Delaux P.M."/>
            <person name="Dal Grande F."/>
            <person name="Keller J."/>
        </authorList>
    </citation>
    <scope>NUCLEOTIDE SEQUENCE [LARGE SCALE GENOMIC DNA]</scope>
    <source>
        <strain evidence="1 2">SAG 2523</strain>
    </source>
</reference>
<proteinExistence type="predicted"/>
<name>A0AAW1T769_9CHLO</name>
<organism evidence="1 2">
    <name type="scientific">Apatococcus fuscideae</name>
    <dbReference type="NCBI Taxonomy" id="2026836"/>
    <lineage>
        <taxon>Eukaryota</taxon>
        <taxon>Viridiplantae</taxon>
        <taxon>Chlorophyta</taxon>
        <taxon>core chlorophytes</taxon>
        <taxon>Trebouxiophyceae</taxon>
        <taxon>Chlorellales</taxon>
        <taxon>Chlorellaceae</taxon>
        <taxon>Apatococcus</taxon>
    </lineage>
</organism>
<protein>
    <submittedName>
        <fullName evidence="1">Uncharacterized protein</fullName>
    </submittedName>
</protein>
<dbReference type="AlphaFoldDB" id="A0AAW1T769"/>
<keyword evidence="2" id="KW-1185">Reference proteome</keyword>
<evidence type="ECO:0000313" key="2">
    <source>
        <dbReference type="Proteomes" id="UP001485043"/>
    </source>
</evidence>
<comment type="caution">
    <text evidence="1">The sequence shown here is derived from an EMBL/GenBank/DDBJ whole genome shotgun (WGS) entry which is preliminary data.</text>
</comment>
<dbReference type="EMBL" id="JALJOV010000253">
    <property type="protein sequence ID" value="KAK9865390.1"/>
    <property type="molecule type" value="Genomic_DNA"/>
</dbReference>
<sequence length="129" mass="15110">MASEDSKVQRIFRSSWDVRVVLRFLDRAFVSPRLSAEKRCLNQSSTSHLLSSRRPEALGVTQCALDEKSDGILPSALSRWCLLCILSRREAVLRSRRNSRRKLVLKDFCLERWSCWVFRKVLCKRSQEH</sequence>